<evidence type="ECO:0000313" key="2">
    <source>
        <dbReference type="EMBL" id="KLJ06747.1"/>
    </source>
</evidence>
<name>A0A0H1B6W6_9EURO</name>
<sequence length="64" mass="7624">MFVLKPPTNRYPMSPPFTEAHIDSGGFYLWLFACQWRETDVSKKKWHKPQDKTANDNFRLSSYI</sequence>
<dbReference type="Proteomes" id="UP000053573">
    <property type="component" value="Unassembled WGS sequence"/>
</dbReference>
<reference evidence="3" key="1">
    <citation type="journal article" date="2015" name="PLoS Genet.">
        <title>The dynamic genome and transcriptome of the human fungal pathogen Blastomyces and close relative Emmonsia.</title>
        <authorList>
            <person name="Munoz J.F."/>
            <person name="Gauthier G.M."/>
            <person name="Desjardins C.A."/>
            <person name="Gallo J.E."/>
            <person name="Holder J."/>
            <person name="Sullivan T.D."/>
            <person name="Marty A.J."/>
            <person name="Carmen J.C."/>
            <person name="Chen Z."/>
            <person name="Ding L."/>
            <person name="Gujja S."/>
            <person name="Magrini V."/>
            <person name="Misas E."/>
            <person name="Mitreva M."/>
            <person name="Priest M."/>
            <person name="Saif S."/>
            <person name="Whiston E.A."/>
            <person name="Young S."/>
            <person name="Zeng Q."/>
            <person name="Goldman W.E."/>
            <person name="Mardis E.R."/>
            <person name="Taylor J.W."/>
            <person name="McEwen J.G."/>
            <person name="Clay O.K."/>
            <person name="Klein B.S."/>
            <person name="Cuomo C.A."/>
        </authorList>
    </citation>
    <scope>NUCLEOTIDE SEQUENCE [LARGE SCALE GENOMIC DNA]</scope>
    <source>
        <strain evidence="3">UAMH 139</strain>
    </source>
</reference>
<evidence type="ECO:0000256" key="1">
    <source>
        <dbReference type="SAM" id="MobiDB-lite"/>
    </source>
</evidence>
<proteinExistence type="predicted"/>
<dbReference type="AlphaFoldDB" id="A0A0H1B6W6"/>
<organism evidence="2 3">
    <name type="scientific">Blastomyces silverae</name>
    <dbReference type="NCBI Taxonomy" id="2060906"/>
    <lineage>
        <taxon>Eukaryota</taxon>
        <taxon>Fungi</taxon>
        <taxon>Dikarya</taxon>
        <taxon>Ascomycota</taxon>
        <taxon>Pezizomycotina</taxon>
        <taxon>Eurotiomycetes</taxon>
        <taxon>Eurotiomycetidae</taxon>
        <taxon>Onygenales</taxon>
        <taxon>Ajellomycetaceae</taxon>
        <taxon>Blastomyces</taxon>
    </lineage>
</organism>
<keyword evidence="3" id="KW-1185">Reference proteome</keyword>
<protein>
    <submittedName>
        <fullName evidence="2">Uncharacterized protein</fullName>
    </submittedName>
</protein>
<dbReference type="PROSITE" id="PS51257">
    <property type="entry name" value="PROKAR_LIPOPROTEIN"/>
    <property type="match status" value="1"/>
</dbReference>
<evidence type="ECO:0000313" key="3">
    <source>
        <dbReference type="Proteomes" id="UP000053573"/>
    </source>
</evidence>
<gene>
    <name evidence="2" type="ORF">EMPG_17758</name>
</gene>
<feature type="compositionally biased region" description="Basic and acidic residues" evidence="1">
    <location>
        <begin position="45"/>
        <end position="54"/>
    </location>
</feature>
<feature type="compositionally biased region" description="Polar residues" evidence="1">
    <location>
        <begin position="55"/>
        <end position="64"/>
    </location>
</feature>
<feature type="region of interest" description="Disordered" evidence="1">
    <location>
        <begin position="45"/>
        <end position="64"/>
    </location>
</feature>
<dbReference type="EMBL" id="LDEV01002982">
    <property type="protein sequence ID" value="KLJ06747.1"/>
    <property type="molecule type" value="Genomic_DNA"/>
</dbReference>
<comment type="caution">
    <text evidence="2">The sequence shown here is derived from an EMBL/GenBank/DDBJ whole genome shotgun (WGS) entry which is preliminary data.</text>
</comment>
<accession>A0A0H1B6W6</accession>